<protein>
    <submittedName>
        <fullName evidence="1">Transcriptional regulator-like protein</fullName>
    </submittedName>
</protein>
<dbReference type="OrthoDB" id="3240019at2"/>
<dbReference type="HOGENOM" id="CLU_082323_0_0_10"/>
<accession>F4KQZ4</accession>
<reference evidence="1 2" key="1">
    <citation type="journal article" date="2011" name="Stand. Genomic Sci.">
        <title>Complete genome sequence of Haliscomenobacter hydrossis type strain (O).</title>
        <authorList>
            <consortium name="US DOE Joint Genome Institute (JGI-PGF)"/>
            <person name="Daligault H."/>
            <person name="Lapidus A."/>
            <person name="Zeytun A."/>
            <person name="Nolan M."/>
            <person name="Lucas S."/>
            <person name="Del Rio T.G."/>
            <person name="Tice H."/>
            <person name="Cheng J.F."/>
            <person name="Tapia R."/>
            <person name="Han C."/>
            <person name="Goodwin L."/>
            <person name="Pitluck S."/>
            <person name="Liolios K."/>
            <person name="Pagani I."/>
            <person name="Ivanova N."/>
            <person name="Huntemann M."/>
            <person name="Mavromatis K."/>
            <person name="Mikhailova N."/>
            <person name="Pati A."/>
            <person name="Chen A."/>
            <person name="Palaniappan K."/>
            <person name="Land M."/>
            <person name="Hauser L."/>
            <person name="Brambilla E.M."/>
            <person name="Rohde M."/>
            <person name="Verbarg S."/>
            <person name="Goker M."/>
            <person name="Bristow J."/>
            <person name="Eisen J.A."/>
            <person name="Markowitz V."/>
            <person name="Hugenholtz P."/>
            <person name="Kyrpides N.C."/>
            <person name="Klenk H.P."/>
            <person name="Woyke T."/>
        </authorList>
    </citation>
    <scope>NUCLEOTIDE SEQUENCE [LARGE SCALE GENOMIC DNA]</scope>
    <source>
        <strain evidence="2">ATCC 27775 / DSM 1100 / LMG 10767 / O</strain>
    </source>
</reference>
<name>F4KQZ4_HALH1</name>
<dbReference type="eggNOG" id="COG5340">
    <property type="taxonomic scope" value="Bacteria"/>
</dbReference>
<organism evidence="1 2">
    <name type="scientific">Haliscomenobacter hydrossis (strain ATCC 27775 / DSM 1100 / LMG 10767 / O)</name>
    <dbReference type="NCBI Taxonomy" id="760192"/>
    <lineage>
        <taxon>Bacteria</taxon>
        <taxon>Pseudomonadati</taxon>
        <taxon>Bacteroidota</taxon>
        <taxon>Saprospiria</taxon>
        <taxon>Saprospirales</taxon>
        <taxon>Haliscomenobacteraceae</taxon>
        <taxon>Haliscomenobacter</taxon>
    </lineage>
</organism>
<dbReference type="EMBL" id="CP002691">
    <property type="protein sequence ID" value="AEE53232.1"/>
    <property type="molecule type" value="Genomic_DNA"/>
</dbReference>
<proteinExistence type="predicted"/>
<reference key="2">
    <citation type="submission" date="2011-04" db="EMBL/GenBank/DDBJ databases">
        <title>Complete sequence of chromosome of Haliscomenobacter hydrossis DSM 1100.</title>
        <authorList>
            <consortium name="US DOE Joint Genome Institute (JGI-PGF)"/>
            <person name="Lucas S."/>
            <person name="Han J."/>
            <person name="Lapidus A."/>
            <person name="Bruce D."/>
            <person name="Goodwin L."/>
            <person name="Pitluck S."/>
            <person name="Peters L."/>
            <person name="Kyrpides N."/>
            <person name="Mavromatis K."/>
            <person name="Ivanova N."/>
            <person name="Ovchinnikova G."/>
            <person name="Pagani I."/>
            <person name="Daligault H."/>
            <person name="Detter J.C."/>
            <person name="Han C."/>
            <person name="Land M."/>
            <person name="Hauser L."/>
            <person name="Markowitz V."/>
            <person name="Cheng J.-F."/>
            <person name="Hugenholtz P."/>
            <person name="Woyke T."/>
            <person name="Wu D."/>
            <person name="Verbarg S."/>
            <person name="Frueling A."/>
            <person name="Brambilla E."/>
            <person name="Klenk H.-P."/>
            <person name="Eisen J.A."/>
        </authorList>
    </citation>
    <scope>NUCLEOTIDE SEQUENCE</scope>
    <source>
        <strain>DSM 1100</strain>
    </source>
</reference>
<dbReference type="AlphaFoldDB" id="F4KQZ4"/>
<dbReference type="RefSeq" id="WP_013767766.1">
    <property type="nucleotide sequence ID" value="NC_015510.1"/>
</dbReference>
<keyword evidence="2" id="KW-1185">Reference proteome</keyword>
<dbReference type="STRING" id="760192.Halhy_5407"/>
<dbReference type="Proteomes" id="UP000008461">
    <property type="component" value="Chromosome"/>
</dbReference>
<evidence type="ECO:0000313" key="2">
    <source>
        <dbReference type="Proteomes" id="UP000008461"/>
    </source>
</evidence>
<gene>
    <name evidence="1" type="ordered locus">Halhy_5407</name>
</gene>
<dbReference type="KEGG" id="hhy:Halhy_5407"/>
<sequence>MLKTIGKSAALLLQGLYKENLEFFCIEDAAQILDKRDETTVRRLLSDMVRRGLLMRLRDGLYHIIPYDREPETYFPDWHVAAHHLAGDVPYYIGYYSALVLHDLTVQPTLSEQVVVSRPVRPSLQEINGVHFQFITHNAKHFFGLSKKWVQQGTYRINCSDLEKTLIDCAFKPEYAGGIAELGRALYKSRDLLDQQKLLEYVGLFDSDAVVRRLGFLMEALHILPELSQSLRERIGGSATYVALDTALPKTGQMLSRWGIIQNLDVETIQGVNFN</sequence>
<evidence type="ECO:0000313" key="1">
    <source>
        <dbReference type="EMBL" id="AEE53232.1"/>
    </source>
</evidence>